<dbReference type="InterPro" id="IPR002491">
    <property type="entry name" value="ABC_transptr_periplasmic_BD"/>
</dbReference>
<dbReference type="Gene3D" id="3.40.50.1980">
    <property type="entry name" value="Nitrogenase molybdenum iron protein domain"/>
    <property type="match status" value="2"/>
</dbReference>
<dbReference type="PANTHER" id="PTHR30535">
    <property type="entry name" value="VITAMIN B12-BINDING PROTEIN"/>
    <property type="match status" value="1"/>
</dbReference>
<evidence type="ECO:0000256" key="2">
    <source>
        <dbReference type="SAM" id="MobiDB-lite"/>
    </source>
</evidence>
<dbReference type="Pfam" id="PF01497">
    <property type="entry name" value="Peripla_BP_2"/>
    <property type="match status" value="1"/>
</dbReference>
<dbReference type="PROSITE" id="PS50983">
    <property type="entry name" value="FE_B12_PBP"/>
    <property type="match status" value="1"/>
</dbReference>
<comment type="similarity">
    <text evidence="1">Belongs to the bacterial solute-binding protein 8 family.</text>
</comment>
<feature type="compositionally biased region" description="Basic and acidic residues" evidence="2">
    <location>
        <begin position="38"/>
        <end position="51"/>
    </location>
</feature>
<keyword evidence="6" id="KW-1185">Reference proteome</keyword>
<protein>
    <submittedName>
        <fullName evidence="5">ABC transporter substrate-binding protein</fullName>
    </submittedName>
</protein>
<evidence type="ECO:0000259" key="4">
    <source>
        <dbReference type="PROSITE" id="PS50983"/>
    </source>
</evidence>
<organism evidence="5 6">
    <name type="scientific">Brotonthovivens ammoniilytica</name>
    <dbReference type="NCBI Taxonomy" id="2981725"/>
    <lineage>
        <taxon>Bacteria</taxon>
        <taxon>Bacillati</taxon>
        <taxon>Bacillota</taxon>
        <taxon>Clostridia</taxon>
        <taxon>Lachnospirales</taxon>
        <taxon>Lachnospiraceae</taxon>
        <taxon>Brotonthovivens</taxon>
    </lineage>
</organism>
<keyword evidence="3" id="KW-0732">Signal</keyword>
<name>A0ABT2THP5_9FIRM</name>
<dbReference type="PANTHER" id="PTHR30535:SF33">
    <property type="entry name" value="PERIPLASMIC BINDING PROTEIN"/>
    <property type="match status" value="1"/>
</dbReference>
<evidence type="ECO:0000313" key="5">
    <source>
        <dbReference type="EMBL" id="MCU6761718.1"/>
    </source>
</evidence>
<feature type="region of interest" description="Disordered" evidence="2">
    <location>
        <begin position="24"/>
        <end position="51"/>
    </location>
</feature>
<feature type="compositionally biased region" description="Polar residues" evidence="2">
    <location>
        <begin position="25"/>
        <end position="37"/>
    </location>
</feature>
<evidence type="ECO:0000313" key="6">
    <source>
        <dbReference type="Proteomes" id="UP001652442"/>
    </source>
</evidence>
<dbReference type="SUPFAM" id="SSF53807">
    <property type="entry name" value="Helical backbone' metal receptor"/>
    <property type="match status" value="1"/>
</dbReference>
<feature type="domain" description="Fe/B12 periplasmic-binding" evidence="4">
    <location>
        <begin position="70"/>
        <end position="345"/>
    </location>
</feature>
<proteinExistence type="inferred from homology"/>
<dbReference type="EMBL" id="JAOQJQ010000002">
    <property type="protein sequence ID" value="MCU6761718.1"/>
    <property type="molecule type" value="Genomic_DNA"/>
</dbReference>
<comment type="caution">
    <text evidence="5">The sequence shown here is derived from an EMBL/GenBank/DDBJ whole genome shotgun (WGS) entry which is preliminary data.</text>
</comment>
<accession>A0ABT2THP5</accession>
<evidence type="ECO:0000256" key="3">
    <source>
        <dbReference type="SAM" id="SignalP"/>
    </source>
</evidence>
<evidence type="ECO:0000256" key="1">
    <source>
        <dbReference type="ARBA" id="ARBA00008814"/>
    </source>
</evidence>
<feature type="chain" id="PRO_5047097328" evidence="3">
    <location>
        <begin position="21"/>
        <end position="375"/>
    </location>
</feature>
<feature type="signal peptide" evidence="3">
    <location>
        <begin position="1"/>
        <end position="20"/>
    </location>
</feature>
<dbReference type="Proteomes" id="UP001652442">
    <property type="component" value="Unassembled WGS sequence"/>
</dbReference>
<dbReference type="RefSeq" id="WP_158424505.1">
    <property type="nucleotide sequence ID" value="NZ_JAOQJQ010000002.1"/>
</dbReference>
<dbReference type="PROSITE" id="PS51257">
    <property type="entry name" value="PROKAR_LIPOPROTEIN"/>
    <property type="match status" value="1"/>
</dbReference>
<sequence>MKKKLAAIVLTCVLAMSTLAGCGTNGQENKGESVSSETTKETKEDSGKKETVTLTDNVGRKVELECPVDSAASVLRYNNELIRACGAIDKIVSVDLNTAQDREYWGMFDPDNVIGKSQRELDYEKIVELNPEVVIIPDNGAYEEAEEKLEPFGIKVFVISGYDTADFKNQVENIGKMFGVEEKAQEFYDYFNGKLEYIKKQLDGVEKRSLYFESTSPLTTVLAGDPMYDMIEYAEAENIFAVDNENISASEVDPEEVIARNPDVIVKLVTPAEALAGTGLYEPPTKDEFKAAYEDITGRAGWDGITAVKNDDIYFMTQFSHGGAGKLVGTCYIAKMLYPDLLPDLDPDEIFRAWMEDFQGFKDVDGHFYSGKDLH</sequence>
<gene>
    <name evidence="5" type="ORF">OCV88_05115</name>
</gene>
<reference evidence="5 6" key="1">
    <citation type="journal article" date="2021" name="ISME Commun">
        <title>Automated analysis of genomic sequences facilitates high-throughput and comprehensive description of bacteria.</title>
        <authorList>
            <person name="Hitch T.C.A."/>
        </authorList>
    </citation>
    <scope>NUCLEOTIDE SEQUENCE [LARGE SCALE GENOMIC DNA]</scope>
    <source>
        <strain evidence="5 6">Sanger_109</strain>
    </source>
</reference>
<dbReference type="InterPro" id="IPR050902">
    <property type="entry name" value="ABC_Transporter_SBP"/>
</dbReference>